<proteinExistence type="predicted"/>
<dbReference type="InterPro" id="IPR026444">
    <property type="entry name" value="Secre_tail"/>
</dbReference>
<dbReference type="KEGG" id="cben:EG339_03025"/>
<feature type="domain" description="Fibronectin type-III" evidence="3">
    <location>
        <begin position="258"/>
        <end position="351"/>
    </location>
</feature>
<dbReference type="EMBL" id="CP033932">
    <property type="protein sequence ID" value="AZB23666.1"/>
    <property type="molecule type" value="Genomic_DNA"/>
</dbReference>
<evidence type="ECO:0000313" key="4">
    <source>
        <dbReference type="EMBL" id="AZB23666.1"/>
    </source>
</evidence>
<sequence length="803" mass="87585">MKKIIFLCIIVLGIRMYSQNSILTYVFSKTTGVTYTPITGGTKLFPSGTNSIYDDEISSAITLSSPFTFGDVAVDKVYVSTNGFITFGTAASPTNYTPLNTSAGDQGAISAFGQNGGFNLLDNPQPATNPEIRYQDFGNEFVVQWQNHSSRSNDLSKSLNFQIRLNYLTGVINIIYGNCSDPGPGSAGPQVGIRGSSTYSVAPLTIYNIPKGTTCDWSHAVTGPSSSSKMIFSDNNYEKHIKIPSGLQYTWTPGIQLPVTNIKPFDYLHDITNNSAKVSWEAVSGATAYNIQYRTIGNCDWTNFNGNPVSTTSATLTGLDEGTKYQIRIQALRGNIQSTYSHIAKATGMGGYSVEGYSVATKTTCPVQISPESPSSGPNFFTINWYPNFSFGVPQKGYEYYYSLSPVRPANNAIPSGSLPSQGPFNSVTISGLEPETKYYYWIRGNCDDVHKGPWSDTDIVSTSSLCVTNPTVLNNTPGINLPPQIKWNLIPGAIGYQLKIGTTPGGNDVVDTNLTGDVNSYTINTPLASYTTYYFSIVSYTATSSNPTTPCSIFSFTTPCNAFNIPYSIDFENVSIPYIPACTSVTTTWKTSNGSAPFDSNTKVMRFNTMNYSESWFFTNSINLTAGKTYNISFKYAKGGPYQEKLKVAYGTLPTTAGMTNTIADYPNIINNNVNSESINITPTASGNYYLGFYIYSQNDIKYYDLMIDDINIKEASTLNVIETLDNKGSIKIYPNPFSENITISDITNVTNISVVDIAGKLLKTFNKQTSSLDLKDLVSGSYMIVLTLKDGSNQSVKIIKK</sequence>
<dbReference type="PROSITE" id="PS50853">
    <property type="entry name" value="FN3"/>
    <property type="match status" value="2"/>
</dbReference>
<keyword evidence="1" id="KW-0732">Signal</keyword>
<organism evidence="4 5">
    <name type="scientific">Chryseobacterium bernardetii</name>
    <dbReference type="NCBI Taxonomy" id="1241978"/>
    <lineage>
        <taxon>Bacteria</taxon>
        <taxon>Pseudomonadati</taxon>
        <taxon>Bacteroidota</taxon>
        <taxon>Flavobacteriia</taxon>
        <taxon>Flavobacteriales</taxon>
        <taxon>Weeksellaceae</taxon>
        <taxon>Chryseobacterium group</taxon>
        <taxon>Chryseobacterium</taxon>
    </lineage>
</organism>
<name>A0A3G6TAM5_9FLAO</name>
<dbReference type="Gene3D" id="2.60.40.10">
    <property type="entry name" value="Immunoglobulins"/>
    <property type="match status" value="3"/>
</dbReference>
<dbReference type="CDD" id="cd00063">
    <property type="entry name" value="FN3"/>
    <property type="match status" value="2"/>
</dbReference>
<dbReference type="RefSeq" id="WP_123868801.1">
    <property type="nucleotide sequence ID" value="NZ_CP033932.1"/>
</dbReference>
<dbReference type="Gene3D" id="2.60.120.200">
    <property type="match status" value="1"/>
</dbReference>
<feature type="domain" description="Fibronectin type-III" evidence="3">
    <location>
        <begin position="365"/>
        <end position="466"/>
    </location>
</feature>
<protein>
    <submittedName>
        <fullName evidence="4">T9SS C-terminal target domain-containing protein</fullName>
    </submittedName>
</protein>
<dbReference type="NCBIfam" id="TIGR04183">
    <property type="entry name" value="Por_Secre_tail"/>
    <property type="match status" value="1"/>
</dbReference>
<dbReference type="PANTHER" id="PTHR46708:SF2">
    <property type="entry name" value="FIBRONECTIN TYPE-III DOMAIN-CONTAINING PROTEIN"/>
    <property type="match status" value="1"/>
</dbReference>
<dbReference type="InterPro" id="IPR013783">
    <property type="entry name" value="Ig-like_fold"/>
</dbReference>
<dbReference type="Pfam" id="PF00041">
    <property type="entry name" value="fn3"/>
    <property type="match status" value="1"/>
</dbReference>
<dbReference type="PANTHER" id="PTHR46708">
    <property type="entry name" value="TENASCIN"/>
    <property type="match status" value="1"/>
</dbReference>
<dbReference type="GeneID" id="99063773"/>
<keyword evidence="5" id="KW-1185">Reference proteome</keyword>
<evidence type="ECO:0000259" key="3">
    <source>
        <dbReference type="PROSITE" id="PS50853"/>
    </source>
</evidence>
<dbReference type="InterPro" id="IPR036116">
    <property type="entry name" value="FN3_sf"/>
</dbReference>
<evidence type="ECO:0000256" key="1">
    <source>
        <dbReference type="ARBA" id="ARBA00022729"/>
    </source>
</evidence>
<dbReference type="InterPro" id="IPR003961">
    <property type="entry name" value="FN3_dom"/>
</dbReference>
<dbReference type="AlphaFoldDB" id="A0A3G6TAM5"/>
<evidence type="ECO:0000313" key="5">
    <source>
        <dbReference type="Proteomes" id="UP000271193"/>
    </source>
</evidence>
<dbReference type="InterPro" id="IPR050991">
    <property type="entry name" value="ECM_Regulatory_Proteins"/>
</dbReference>
<evidence type="ECO:0000256" key="2">
    <source>
        <dbReference type="ARBA" id="ARBA00022737"/>
    </source>
</evidence>
<reference evidence="5" key="1">
    <citation type="submission" date="2018-11" db="EMBL/GenBank/DDBJ databases">
        <title>Proposal to divide the Flavobacteriaceae and reorganize its genera based on Amino Acid Identity values calculated from whole genome sequences.</title>
        <authorList>
            <person name="Nicholson A.C."/>
            <person name="Gulvik C.A."/>
            <person name="Whitney A.M."/>
            <person name="Humrighouse B.W."/>
            <person name="Bell M."/>
            <person name="Holmes B."/>
            <person name="Steigerwalt A.G."/>
            <person name="Villarma A."/>
            <person name="Sheth M."/>
            <person name="Batra D."/>
            <person name="Pryor J."/>
            <person name="Bernardet J.-F."/>
            <person name="Hugo C."/>
            <person name="Kampfer P."/>
            <person name="Newman J."/>
            <person name="McQuiston J.R."/>
        </authorList>
    </citation>
    <scope>NUCLEOTIDE SEQUENCE [LARGE SCALE GENOMIC DNA]</scope>
    <source>
        <strain evidence="5">G0229</strain>
    </source>
</reference>
<dbReference type="Proteomes" id="UP000271193">
    <property type="component" value="Chromosome"/>
</dbReference>
<dbReference type="Pfam" id="PF18962">
    <property type="entry name" value="Por_Secre_tail"/>
    <property type="match status" value="1"/>
</dbReference>
<accession>A0A3G6TAM5</accession>
<gene>
    <name evidence="4" type="ORF">EG339_03025</name>
</gene>
<keyword evidence="2" id="KW-0677">Repeat</keyword>
<dbReference type="SMART" id="SM00060">
    <property type="entry name" value="FN3"/>
    <property type="match status" value="2"/>
</dbReference>
<dbReference type="SUPFAM" id="SSF49265">
    <property type="entry name" value="Fibronectin type III"/>
    <property type="match status" value="1"/>
</dbReference>